<dbReference type="RefSeq" id="XP_003333285.1">
    <property type="nucleotide sequence ID" value="XM_003333237.2"/>
</dbReference>
<dbReference type="OMA" id="HHAFYSN"/>
<reference key="1">
    <citation type="submission" date="2007-01" db="EMBL/GenBank/DDBJ databases">
        <title>The Genome Sequence of Puccinia graminis f. sp. tritici Strain CRL 75-36-700-3.</title>
        <authorList>
            <consortium name="The Broad Institute Genome Sequencing Platform"/>
            <person name="Birren B."/>
            <person name="Lander E."/>
            <person name="Galagan J."/>
            <person name="Nusbaum C."/>
            <person name="Devon K."/>
            <person name="Cuomo C."/>
            <person name="Jaffe D."/>
            <person name="Butler J."/>
            <person name="Alvarez P."/>
            <person name="Gnerre S."/>
            <person name="Grabherr M."/>
            <person name="Mauceli E."/>
            <person name="Brockman W."/>
            <person name="Young S."/>
            <person name="LaButti K."/>
            <person name="Sykes S."/>
            <person name="DeCaprio D."/>
            <person name="Crawford M."/>
            <person name="Koehrsen M."/>
            <person name="Engels R."/>
            <person name="Montgomery P."/>
            <person name="Pearson M."/>
            <person name="Howarth C."/>
            <person name="Larson L."/>
            <person name="White J."/>
            <person name="Zeng Q."/>
            <person name="Kodira C."/>
            <person name="Yandava C."/>
            <person name="Alvarado L."/>
            <person name="O'Leary S."/>
            <person name="Szabo L."/>
            <person name="Dean R."/>
            <person name="Schein J."/>
        </authorList>
    </citation>
    <scope>NUCLEOTIDE SEQUENCE</scope>
    <source>
        <strain>CRL 75-36-700-3</strain>
    </source>
</reference>
<evidence type="ECO:0000259" key="3">
    <source>
        <dbReference type="PROSITE" id="PS51733"/>
    </source>
</evidence>
<evidence type="ECO:0000256" key="2">
    <source>
        <dbReference type="ARBA" id="ARBA00022598"/>
    </source>
</evidence>
<dbReference type="Pfam" id="PF03099">
    <property type="entry name" value="BPL_LplA_LipB"/>
    <property type="match status" value="1"/>
</dbReference>
<keyword evidence="2" id="KW-0436">Ligase</keyword>
<evidence type="ECO:0000313" key="4">
    <source>
        <dbReference type="EMBL" id="EFP88866.1"/>
    </source>
</evidence>
<reference evidence="5" key="2">
    <citation type="journal article" date="2011" name="Proc. Natl. Acad. Sci. U.S.A.">
        <title>Obligate biotrophy features unraveled by the genomic analysis of rust fungi.</title>
        <authorList>
            <person name="Duplessis S."/>
            <person name="Cuomo C.A."/>
            <person name="Lin Y.-C."/>
            <person name="Aerts A."/>
            <person name="Tisserant E."/>
            <person name="Veneault-Fourrey C."/>
            <person name="Joly D.L."/>
            <person name="Hacquard S."/>
            <person name="Amselem J."/>
            <person name="Cantarel B.L."/>
            <person name="Chiu R."/>
            <person name="Coutinho P.M."/>
            <person name="Feau N."/>
            <person name="Field M."/>
            <person name="Frey P."/>
            <person name="Gelhaye E."/>
            <person name="Goldberg J."/>
            <person name="Grabherr M.G."/>
            <person name="Kodira C.D."/>
            <person name="Kohler A."/>
            <person name="Kuees U."/>
            <person name="Lindquist E.A."/>
            <person name="Lucas S.M."/>
            <person name="Mago R."/>
            <person name="Mauceli E."/>
            <person name="Morin E."/>
            <person name="Murat C."/>
            <person name="Pangilinan J.L."/>
            <person name="Park R."/>
            <person name="Pearson M."/>
            <person name="Quesneville H."/>
            <person name="Rouhier N."/>
            <person name="Sakthikumar S."/>
            <person name="Salamov A.A."/>
            <person name="Schmutz J."/>
            <person name="Selles B."/>
            <person name="Shapiro H."/>
            <person name="Tanguay P."/>
            <person name="Tuskan G.A."/>
            <person name="Henrissat B."/>
            <person name="Van de Peer Y."/>
            <person name="Rouze P."/>
            <person name="Ellis J.G."/>
            <person name="Dodds P.N."/>
            <person name="Schein J.E."/>
            <person name="Zhong S."/>
            <person name="Hamelin R.C."/>
            <person name="Grigoriev I.V."/>
            <person name="Szabo L.J."/>
            <person name="Martin F."/>
        </authorList>
    </citation>
    <scope>NUCLEOTIDE SEQUENCE [LARGE SCALE GENOMIC DNA]</scope>
    <source>
        <strain evidence="5">CRL 75-36-700-3 / race SCCL</strain>
    </source>
</reference>
<dbReference type="PROSITE" id="PS51733">
    <property type="entry name" value="BPL_LPL_CATALYTIC"/>
    <property type="match status" value="1"/>
</dbReference>
<evidence type="ECO:0000313" key="5">
    <source>
        <dbReference type="Proteomes" id="UP000008783"/>
    </source>
</evidence>
<comment type="similarity">
    <text evidence="1">Belongs to the biotin--protein ligase family.</text>
</comment>
<dbReference type="InterPro" id="IPR019197">
    <property type="entry name" value="Biotin-prot_ligase_N"/>
</dbReference>
<dbReference type="NCBIfam" id="TIGR00121">
    <property type="entry name" value="birA_ligase"/>
    <property type="match status" value="1"/>
</dbReference>
<feature type="domain" description="BPL/LPL catalytic" evidence="3">
    <location>
        <begin position="397"/>
        <end position="604"/>
    </location>
</feature>
<dbReference type="InterPro" id="IPR045864">
    <property type="entry name" value="aa-tRNA-synth_II/BPL/LPL"/>
</dbReference>
<keyword evidence="5" id="KW-1185">Reference proteome</keyword>
<dbReference type="Gene3D" id="3.30.930.10">
    <property type="entry name" value="Bira Bifunctional Protein, Domain 2"/>
    <property type="match status" value="1"/>
</dbReference>
<dbReference type="VEuPathDB" id="FungiDB:PGTG_14205"/>
<dbReference type="OrthoDB" id="10250105at2759"/>
<dbReference type="PANTHER" id="PTHR12835">
    <property type="entry name" value="BIOTIN PROTEIN LIGASE"/>
    <property type="match status" value="1"/>
</dbReference>
<dbReference type="GO" id="GO:0004077">
    <property type="term" value="F:biotin--[biotin carboxyl-carrier protein] ligase activity"/>
    <property type="evidence" value="ECO:0000318"/>
    <property type="project" value="GO_Central"/>
</dbReference>
<dbReference type="InParanoid" id="E3KWX3"/>
<evidence type="ECO:0000256" key="1">
    <source>
        <dbReference type="ARBA" id="ARBA00009934"/>
    </source>
</evidence>
<dbReference type="Pfam" id="PF09825">
    <property type="entry name" value="BPL_N"/>
    <property type="match status" value="1"/>
</dbReference>
<gene>
    <name evidence="4" type="ORF">PGTG_14205</name>
</gene>
<dbReference type="InterPro" id="IPR004143">
    <property type="entry name" value="BPL_LPL_catalytic"/>
</dbReference>
<dbReference type="HOGENOM" id="CLU_006150_1_1_1"/>
<protein>
    <recommendedName>
        <fullName evidence="3">BPL/LPL catalytic domain-containing protein</fullName>
    </recommendedName>
</protein>
<dbReference type="GeneID" id="10541982"/>
<name>E3KWX3_PUCGT</name>
<accession>E3KWX3</accession>
<dbReference type="InterPro" id="IPR004408">
    <property type="entry name" value="Biotin_CoA_COase_ligase"/>
</dbReference>
<dbReference type="SUPFAM" id="SSF55681">
    <property type="entry name" value="Class II aaRS and biotin synthetases"/>
    <property type="match status" value="1"/>
</dbReference>
<sequence length="686" mass="75944">MSCQPVSPAAVVTGRVNNEELLRDERGLLRAYTDKTMTIQNLWRDRWKVQVRKLWCAVGLHLQAHPAGTTHRQVKLNDLMNVLVYSGTTAVTPRASQELHSTLRKILSGAYDVKLANAQLLNHQPWPEHTSLIVFPSIDPSEHDGVVENTRGTIRRWVGRGGRYLGLGTGARFAETDQLGLFDLTWSPVPSPTLPSSQSSQSYTEVVFPRQTEQTPTSSPKLLIEIGKPTFETNVRVKDDQLSVWAHYQSNDNHHDHIAGVWTAYQMGYLALVGFDLSLAPERLMEILSLIGLEGLSISENPNTKPSALYLVSCPSSPSTQAIYRSILERCTGEQEHVFEDALDTFTVVSETQLTSPPLPTNDTLPLFLCPDYKNLPQPAPSTFDWDRYFSLIESPSQIGTTILYAETVASTQTLLEKNTKLSDLLPSGTVSIAEKQTNGRGRGSNNWISTAGSIQFSVLLKATNLGSSVVFVQYLFGLAVIEWLEKWSNGKVVVRLKWPNDIYGSITGGHAREGFKKMGGILVNCSFGGLSGTDCKLVIGCGMNNYSAPQSSTTSLTELIRAARESMADDDGPDCCDRLRHPSTEEILAGILGTFGQMWTRFQAQGFQPFLSLYLSRWLHSDQVIRYEKTGEELKIVGIDPSYGLLRTQLVRKSDGTSVNHQVIVDLQPDSNSFDMFSGLIKTKN</sequence>
<dbReference type="PANTHER" id="PTHR12835:SF5">
    <property type="entry name" value="BIOTIN--PROTEIN LIGASE"/>
    <property type="match status" value="1"/>
</dbReference>
<dbReference type="FunCoup" id="E3KWX3">
    <property type="interactions" value="348"/>
</dbReference>
<dbReference type="KEGG" id="pgr:PGTG_14205"/>
<dbReference type="Proteomes" id="UP000008783">
    <property type="component" value="Unassembled WGS sequence"/>
</dbReference>
<organism evidence="4 5">
    <name type="scientific">Puccinia graminis f. sp. tritici (strain CRL 75-36-700-3 / race SCCL)</name>
    <name type="common">Black stem rust fungus</name>
    <dbReference type="NCBI Taxonomy" id="418459"/>
    <lineage>
        <taxon>Eukaryota</taxon>
        <taxon>Fungi</taxon>
        <taxon>Dikarya</taxon>
        <taxon>Basidiomycota</taxon>
        <taxon>Pucciniomycotina</taxon>
        <taxon>Pucciniomycetes</taxon>
        <taxon>Pucciniales</taxon>
        <taxon>Pucciniaceae</taxon>
        <taxon>Puccinia</taxon>
    </lineage>
</organism>
<dbReference type="AlphaFoldDB" id="E3KWX3"/>
<proteinExistence type="inferred from homology"/>
<dbReference type="GO" id="GO:0005737">
    <property type="term" value="C:cytoplasm"/>
    <property type="evidence" value="ECO:0000318"/>
    <property type="project" value="GO_Central"/>
</dbReference>
<dbReference type="EMBL" id="DS178317">
    <property type="protein sequence ID" value="EFP88866.1"/>
    <property type="molecule type" value="Genomic_DNA"/>
</dbReference>
<dbReference type="STRING" id="418459.E3KWX3"/>